<dbReference type="AlphaFoldDB" id="A0A1M7Y286"/>
<dbReference type="GO" id="GO:0016887">
    <property type="term" value="F:ATP hydrolysis activity"/>
    <property type="evidence" value="ECO:0007669"/>
    <property type="project" value="InterPro"/>
</dbReference>
<dbReference type="PANTHER" id="PTHR30258">
    <property type="entry name" value="TYPE II SECRETION SYSTEM PROTEIN GSPE-RELATED"/>
    <property type="match status" value="1"/>
</dbReference>
<dbReference type="SMART" id="SM00100">
    <property type="entry name" value="cNMP"/>
    <property type="match status" value="1"/>
</dbReference>
<dbReference type="SUPFAM" id="SSF51206">
    <property type="entry name" value="cAMP-binding domain-like"/>
    <property type="match status" value="1"/>
</dbReference>
<dbReference type="Proteomes" id="UP000184603">
    <property type="component" value="Unassembled WGS sequence"/>
</dbReference>
<evidence type="ECO:0000256" key="1">
    <source>
        <dbReference type="ARBA" id="ARBA00004496"/>
    </source>
</evidence>
<dbReference type="Gene3D" id="3.30.450.90">
    <property type="match status" value="1"/>
</dbReference>
<dbReference type="SUPFAM" id="SSF52540">
    <property type="entry name" value="P-loop containing nucleoside triphosphate hydrolases"/>
    <property type="match status" value="1"/>
</dbReference>
<gene>
    <name evidence="8" type="ORF">SAMN02745220_01278</name>
</gene>
<dbReference type="InterPro" id="IPR001482">
    <property type="entry name" value="T2SS/T4SS_dom"/>
</dbReference>
<comment type="similarity">
    <text evidence="2">Belongs to the GSP E family.</text>
</comment>
<evidence type="ECO:0000256" key="4">
    <source>
        <dbReference type="ARBA" id="ARBA00022741"/>
    </source>
</evidence>
<dbReference type="STRING" id="1121416.SAMN02745220_01278"/>
<feature type="region of interest" description="Disordered" evidence="6">
    <location>
        <begin position="1"/>
        <end position="20"/>
    </location>
</feature>
<comment type="subcellular location">
    <subcellularLocation>
        <location evidence="1">Cytoplasm</location>
    </subcellularLocation>
</comment>
<dbReference type="InterPro" id="IPR014710">
    <property type="entry name" value="RmlC-like_jellyroll"/>
</dbReference>
<keyword evidence="4" id="KW-0547">Nucleotide-binding</keyword>
<evidence type="ECO:0000256" key="3">
    <source>
        <dbReference type="ARBA" id="ARBA00022490"/>
    </source>
</evidence>
<dbReference type="GO" id="GO:0005737">
    <property type="term" value="C:cytoplasm"/>
    <property type="evidence" value="ECO:0007669"/>
    <property type="project" value="UniProtKB-SubCell"/>
</dbReference>
<dbReference type="PROSITE" id="PS50042">
    <property type="entry name" value="CNMP_BINDING_3"/>
    <property type="match status" value="1"/>
</dbReference>
<dbReference type="PROSITE" id="PS00662">
    <property type="entry name" value="T2SP_E"/>
    <property type="match status" value="1"/>
</dbReference>
<dbReference type="Pfam" id="PF05157">
    <property type="entry name" value="MshEN"/>
    <property type="match status" value="1"/>
</dbReference>
<dbReference type="GO" id="GO:0005886">
    <property type="term" value="C:plasma membrane"/>
    <property type="evidence" value="ECO:0007669"/>
    <property type="project" value="TreeGrafter"/>
</dbReference>
<dbReference type="RefSeq" id="WP_073612610.1">
    <property type="nucleotide sequence ID" value="NZ_FRFE01000004.1"/>
</dbReference>
<evidence type="ECO:0000259" key="7">
    <source>
        <dbReference type="PROSITE" id="PS50042"/>
    </source>
</evidence>
<feature type="domain" description="Cyclic nucleotide-binding" evidence="7">
    <location>
        <begin position="624"/>
        <end position="719"/>
    </location>
</feature>
<dbReference type="InterPro" id="IPR013374">
    <property type="entry name" value="ATPase_typ4_pilus-assembl_PilB"/>
</dbReference>
<dbReference type="Pfam" id="PF00027">
    <property type="entry name" value="cNMP_binding"/>
    <property type="match status" value="1"/>
</dbReference>
<dbReference type="InterPro" id="IPR037257">
    <property type="entry name" value="T2SS_E_N_sf"/>
</dbReference>
<dbReference type="OrthoDB" id="9805147at2"/>
<dbReference type="SUPFAM" id="SSF160246">
    <property type="entry name" value="EspE N-terminal domain-like"/>
    <property type="match status" value="1"/>
</dbReference>
<dbReference type="Gene3D" id="3.40.50.300">
    <property type="entry name" value="P-loop containing nucleotide triphosphate hydrolases"/>
    <property type="match status" value="1"/>
</dbReference>
<evidence type="ECO:0000256" key="2">
    <source>
        <dbReference type="ARBA" id="ARBA00006611"/>
    </source>
</evidence>
<dbReference type="InterPro" id="IPR003593">
    <property type="entry name" value="AAA+_ATPase"/>
</dbReference>
<dbReference type="Gene3D" id="3.30.300.160">
    <property type="entry name" value="Type II secretion system, protein E, N-terminal domain"/>
    <property type="match status" value="1"/>
</dbReference>
<dbReference type="EMBL" id="FRFE01000004">
    <property type="protein sequence ID" value="SHO45966.1"/>
    <property type="molecule type" value="Genomic_DNA"/>
</dbReference>
<evidence type="ECO:0000256" key="5">
    <source>
        <dbReference type="ARBA" id="ARBA00022840"/>
    </source>
</evidence>
<dbReference type="InterPro" id="IPR027417">
    <property type="entry name" value="P-loop_NTPase"/>
</dbReference>
<keyword evidence="3" id="KW-0963">Cytoplasm</keyword>
<dbReference type="GO" id="GO:0009297">
    <property type="term" value="P:pilus assembly"/>
    <property type="evidence" value="ECO:0007669"/>
    <property type="project" value="InterPro"/>
</dbReference>
<dbReference type="Pfam" id="PF00437">
    <property type="entry name" value="T2SSE"/>
    <property type="match status" value="1"/>
</dbReference>
<dbReference type="FunFam" id="3.40.50.300:FF:000398">
    <property type="entry name" value="Type IV pilus assembly ATPase PilB"/>
    <property type="match status" value="1"/>
</dbReference>
<dbReference type="PANTHER" id="PTHR30258:SF1">
    <property type="entry name" value="PROTEIN TRANSPORT PROTEIN HOFB HOMOLOG"/>
    <property type="match status" value="1"/>
</dbReference>
<dbReference type="CDD" id="cd00038">
    <property type="entry name" value="CAP_ED"/>
    <property type="match status" value="1"/>
</dbReference>
<dbReference type="SMART" id="SM00382">
    <property type="entry name" value="AAA"/>
    <property type="match status" value="1"/>
</dbReference>
<dbReference type="NCBIfam" id="TIGR02538">
    <property type="entry name" value="type_IV_pilB"/>
    <property type="match status" value="1"/>
</dbReference>
<feature type="compositionally biased region" description="Polar residues" evidence="6">
    <location>
        <begin position="1"/>
        <end position="11"/>
    </location>
</feature>
<organism evidence="8 9">
    <name type="scientific">Desulfopila aestuarii DSM 18488</name>
    <dbReference type="NCBI Taxonomy" id="1121416"/>
    <lineage>
        <taxon>Bacteria</taxon>
        <taxon>Pseudomonadati</taxon>
        <taxon>Thermodesulfobacteriota</taxon>
        <taxon>Desulfobulbia</taxon>
        <taxon>Desulfobulbales</taxon>
        <taxon>Desulfocapsaceae</taxon>
        <taxon>Desulfopila</taxon>
    </lineage>
</organism>
<dbReference type="FunFam" id="3.30.450.90:FF:000001">
    <property type="entry name" value="Type II secretion system ATPase GspE"/>
    <property type="match status" value="1"/>
</dbReference>
<dbReference type="GO" id="GO:0005524">
    <property type="term" value="F:ATP binding"/>
    <property type="evidence" value="ECO:0007669"/>
    <property type="project" value="UniProtKB-KW"/>
</dbReference>
<evidence type="ECO:0000313" key="9">
    <source>
        <dbReference type="Proteomes" id="UP000184603"/>
    </source>
</evidence>
<evidence type="ECO:0000313" key="8">
    <source>
        <dbReference type="EMBL" id="SHO45966.1"/>
    </source>
</evidence>
<name>A0A1M7Y286_9BACT</name>
<proteinExistence type="inferred from homology"/>
<evidence type="ECO:0000256" key="6">
    <source>
        <dbReference type="SAM" id="MobiDB-lite"/>
    </source>
</evidence>
<sequence length="750" mass="82774">MAAQSNTLSRKATTRKTVKDQSGAGKIKIGELLSKAGYITPSQLEVAKKELQKSGGLLSAILRRLDYIDDDTVFNFLSRQHNYTPVVIKNEPPSKDVLKIVSYETAKKYMAFPLRMAGNTLQITMVEPSDSMAVEELQDEIGKDLSVCVSTLKDVIEAYQAHYHISEEEARSFFTDKEEADDDLEVTQVDDFGSIVAEAADDFEIESDDDEGYGETFAASDAPIIKLVNGILIKAVQDGVSDIHVEPYEKNMQVRYRKDGSLFKSMNLPLNIKNALVARLKILAGLDITERRVPQDGRIKMRMGRNRSVDFRVSSLPTLFGESVVLRILDKGSLNVDLTQLGFERHTFEMLKRCLNRPQGLLLVTGPTGSGKTVTLYSALNSLNSEDIKILTAEDPVEFNFKGINQVNVNTEVGMTFAAALKAFLRQDPDIIMVGEIRDMETAEIAIKAAMTGHLVFSTLHTNDSAATIGRLVDIGIPPFMIASSVTMVLAQRLGRRLCKSCKKVVTYEKDELLSFGFREDELDSLTIYGPAGCQECSGLGYKGRVGFFELMEVTDEVSKAISAEVPEDQLRKISIQEGMTPLREAALLKVRQGVTSIDEALRRTVAHKESLPAYLLNPDVENYEDGDVVIREGNTDKDFFKLIRGALTVIKGGKKIAELTEPGEYFGEMASISGEQRTATIISQGRSTVKRFPGDKIEEVIDKYPEVAGHLFKTMTGRLKKSNQIIVKLAGGGAVAKKPPPPPIPPRRP</sequence>
<dbReference type="InterPro" id="IPR018490">
    <property type="entry name" value="cNMP-bd_dom_sf"/>
</dbReference>
<dbReference type="CDD" id="cd01129">
    <property type="entry name" value="PulE-GspE-like"/>
    <property type="match status" value="1"/>
</dbReference>
<accession>A0A1M7Y286</accession>
<dbReference type="InterPro" id="IPR000595">
    <property type="entry name" value="cNMP-bd_dom"/>
</dbReference>
<dbReference type="Gene3D" id="2.60.120.10">
    <property type="entry name" value="Jelly Rolls"/>
    <property type="match status" value="1"/>
</dbReference>
<dbReference type="InterPro" id="IPR007831">
    <property type="entry name" value="T2SS_GspE_N"/>
</dbReference>
<protein>
    <submittedName>
        <fullName evidence="8">Type IV pilus assembly protein PilB</fullName>
    </submittedName>
</protein>
<keyword evidence="9" id="KW-1185">Reference proteome</keyword>
<reference evidence="8 9" key="1">
    <citation type="submission" date="2016-12" db="EMBL/GenBank/DDBJ databases">
        <authorList>
            <person name="Song W.-J."/>
            <person name="Kurnit D.M."/>
        </authorList>
    </citation>
    <scope>NUCLEOTIDE SEQUENCE [LARGE SCALE GENOMIC DNA]</scope>
    <source>
        <strain evidence="8 9">DSM 18488</strain>
    </source>
</reference>
<keyword evidence="5" id="KW-0067">ATP-binding</keyword>